<sequence length="113" mass="13347">MMNQRQSANPICLSRPNIIGKWTNPPYLISSRLEQNQIPARTWSQRLSVLGIHAYQPQREQQREDCPKQRECSPKFRKRSMQFHHINVHQNVHKHNNHTQKLHHTPNSTANQG</sequence>
<dbReference type="AlphaFoldDB" id="A0A7C8Z5I6"/>
<reference evidence="2" key="1">
    <citation type="journal article" date="2013" name="J. Plant Res.">
        <title>Effect of fungi and light on seed germination of three Opuntia species from semiarid lands of central Mexico.</title>
        <authorList>
            <person name="Delgado-Sanchez P."/>
            <person name="Jimenez-Bremont J.F."/>
            <person name="Guerrero-Gonzalez Mde L."/>
            <person name="Flores J."/>
        </authorList>
    </citation>
    <scope>NUCLEOTIDE SEQUENCE</scope>
    <source>
        <tissue evidence="2">Cladode</tissue>
    </source>
</reference>
<dbReference type="EMBL" id="GISG01090958">
    <property type="protein sequence ID" value="MBA4634396.1"/>
    <property type="molecule type" value="Transcribed_RNA"/>
</dbReference>
<evidence type="ECO:0000256" key="1">
    <source>
        <dbReference type="SAM" id="MobiDB-lite"/>
    </source>
</evidence>
<reference evidence="2" key="2">
    <citation type="submission" date="2020-07" db="EMBL/GenBank/DDBJ databases">
        <authorList>
            <person name="Vera ALvarez R."/>
            <person name="Arias-Moreno D.M."/>
            <person name="Jimenez-Jacinto V."/>
            <person name="Jimenez-Bremont J.F."/>
            <person name="Swaminathan K."/>
            <person name="Moose S.P."/>
            <person name="Guerrero-Gonzalez M.L."/>
            <person name="Marino-Ramirez L."/>
            <person name="Landsman D."/>
            <person name="Rodriguez-Kessler M."/>
            <person name="Delgado-Sanchez P."/>
        </authorList>
    </citation>
    <scope>NUCLEOTIDE SEQUENCE</scope>
    <source>
        <tissue evidence="2">Cladode</tissue>
    </source>
</reference>
<accession>A0A7C8Z5I6</accession>
<organism evidence="2">
    <name type="scientific">Opuntia streptacantha</name>
    <name type="common">Prickly pear cactus</name>
    <name type="synonym">Opuntia cardona</name>
    <dbReference type="NCBI Taxonomy" id="393608"/>
    <lineage>
        <taxon>Eukaryota</taxon>
        <taxon>Viridiplantae</taxon>
        <taxon>Streptophyta</taxon>
        <taxon>Embryophyta</taxon>
        <taxon>Tracheophyta</taxon>
        <taxon>Spermatophyta</taxon>
        <taxon>Magnoliopsida</taxon>
        <taxon>eudicotyledons</taxon>
        <taxon>Gunneridae</taxon>
        <taxon>Pentapetalae</taxon>
        <taxon>Caryophyllales</taxon>
        <taxon>Cactineae</taxon>
        <taxon>Cactaceae</taxon>
        <taxon>Opuntioideae</taxon>
        <taxon>Opuntia</taxon>
    </lineage>
</organism>
<dbReference type="EMBL" id="GISG01090960">
    <property type="protein sequence ID" value="MBA4634398.1"/>
    <property type="molecule type" value="Transcribed_RNA"/>
</dbReference>
<protein>
    <submittedName>
        <fullName evidence="2">Uncharacterized protein</fullName>
    </submittedName>
</protein>
<feature type="compositionally biased region" description="Basic residues" evidence="1">
    <location>
        <begin position="92"/>
        <end position="104"/>
    </location>
</feature>
<dbReference type="EMBL" id="GISG01090959">
    <property type="protein sequence ID" value="MBA4634397.1"/>
    <property type="molecule type" value="Transcribed_RNA"/>
</dbReference>
<evidence type="ECO:0000313" key="2">
    <source>
        <dbReference type="EMBL" id="MBA4634397.1"/>
    </source>
</evidence>
<feature type="region of interest" description="Disordered" evidence="1">
    <location>
        <begin position="92"/>
        <end position="113"/>
    </location>
</feature>
<name>A0A7C8Z5I6_OPUST</name>
<proteinExistence type="predicted"/>